<proteinExistence type="predicted"/>
<gene>
    <name evidence="3" type="ORF">LMS43_10835</name>
</gene>
<feature type="domain" description="ABC-type transport auxiliary lipoprotein component" evidence="2">
    <location>
        <begin position="29"/>
        <end position="183"/>
    </location>
</feature>
<keyword evidence="1" id="KW-0732">Signal</keyword>
<organism evidence="3 4">
    <name type="scientific">Alcaligenes endophyticus</name>
    <dbReference type="NCBI Taxonomy" id="1929088"/>
    <lineage>
        <taxon>Bacteria</taxon>
        <taxon>Pseudomonadati</taxon>
        <taxon>Pseudomonadota</taxon>
        <taxon>Betaproteobacteria</taxon>
        <taxon>Burkholderiales</taxon>
        <taxon>Alcaligenaceae</taxon>
        <taxon>Alcaligenes</taxon>
    </lineage>
</organism>
<dbReference type="RefSeq" id="WP_266123204.1">
    <property type="nucleotide sequence ID" value="NZ_JAJHNU010000003.1"/>
</dbReference>
<accession>A0ABT8EKH8</accession>
<dbReference type="InterPro" id="IPR005586">
    <property type="entry name" value="ABC_trans_aux"/>
</dbReference>
<feature type="chain" id="PRO_5045565696" evidence="1">
    <location>
        <begin position="23"/>
        <end position="208"/>
    </location>
</feature>
<evidence type="ECO:0000313" key="4">
    <source>
        <dbReference type="Proteomes" id="UP001168613"/>
    </source>
</evidence>
<keyword evidence="4" id="KW-1185">Reference proteome</keyword>
<dbReference type="Gene3D" id="3.40.50.10610">
    <property type="entry name" value="ABC-type transport auxiliary lipoprotein component"/>
    <property type="match status" value="1"/>
</dbReference>
<comment type="caution">
    <text evidence="3">The sequence shown here is derived from an EMBL/GenBank/DDBJ whole genome shotgun (WGS) entry which is preliminary data.</text>
</comment>
<reference evidence="3" key="1">
    <citation type="submission" date="2021-11" db="EMBL/GenBank/DDBJ databases">
        <title>Draft genome sequence of Alcaligenes endophyticus type strain CCUG 75668T.</title>
        <authorList>
            <person name="Salva-Serra F."/>
            <person name="Duran R.E."/>
            <person name="Seeger M."/>
            <person name="Moore E.R.B."/>
            <person name="Jaen-Luchoro D."/>
        </authorList>
    </citation>
    <scope>NUCLEOTIDE SEQUENCE</scope>
    <source>
        <strain evidence="3">CCUG 75668</strain>
    </source>
</reference>
<protein>
    <submittedName>
        <fullName evidence="3">PqiC family protein</fullName>
    </submittedName>
</protein>
<dbReference type="Proteomes" id="UP001168613">
    <property type="component" value="Unassembled WGS sequence"/>
</dbReference>
<evidence type="ECO:0000256" key="1">
    <source>
        <dbReference type="SAM" id="SignalP"/>
    </source>
</evidence>
<evidence type="ECO:0000259" key="2">
    <source>
        <dbReference type="Pfam" id="PF03886"/>
    </source>
</evidence>
<sequence>MRTTLLSRWSALALLLLCTACATTSPQYYTLKTPLSLQPAASSKEPAYQGFVIKQVDIPLQLDRRQIVLSRDGGAQVQLLNDFQWVSPLGDELQLALQSGLQARLAKPELATVLAGDKYWLLSVAVSGFDSVLGRHVAQEFSWNLQARGFQAPTYQCRLLQQAQTSADLEALVLAHQQLLGNMMDILTAQMNSQSYAGADGVLLSCAG</sequence>
<name>A0ABT8EKH8_9BURK</name>
<dbReference type="EMBL" id="JAJHNU010000003">
    <property type="protein sequence ID" value="MDN4121786.1"/>
    <property type="molecule type" value="Genomic_DNA"/>
</dbReference>
<evidence type="ECO:0000313" key="3">
    <source>
        <dbReference type="EMBL" id="MDN4121786.1"/>
    </source>
</evidence>
<feature type="signal peptide" evidence="1">
    <location>
        <begin position="1"/>
        <end position="22"/>
    </location>
</feature>
<dbReference type="Pfam" id="PF03886">
    <property type="entry name" value="ABC_trans_aux"/>
    <property type="match status" value="1"/>
</dbReference>
<dbReference type="SUPFAM" id="SSF159594">
    <property type="entry name" value="XCC0632-like"/>
    <property type="match status" value="1"/>
</dbReference>